<keyword evidence="2" id="KW-0808">Transferase</keyword>
<evidence type="ECO:0000256" key="1">
    <source>
        <dbReference type="ARBA" id="ARBA00009156"/>
    </source>
</evidence>
<dbReference type="InterPro" id="IPR000577">
    <property type="entry name" value="Carb_kinase_FGGY"/>
</dbReference>
<evidence type="ECO:0000313" key="6">
    <source>
        <dbReference type="EMBL" id="TQV83910.1"/>
    </source>
</evidence>
<dbReference type="GO" id="GO:0005829">
    <property type="term" value="C:cytosol"/>
    <property type="evidence" value="ECO:0007669"/>
    <property type="project" value="TreeGrafter"/>
</dbReference>
<accession>A0A545U362</accession>
<dbReference type="CDD" id="cd07783">
    <property type="entry name" value="ASKHA_NBD_FGGY_SePSK_AtXK1-like"/>
    <property type="match status" value="1"/>
</dbReference>
<dbReference type="OrthoDB" id="9805576at2"/>
<evidence type="ECO:0000313" key="7">
    <source>
        <dbReference type="Proteomes" id="UP000315252"/>
    </source>
</evidence>
<sequence>MGVDENSGSVALGIDVGTTGVRAVAIDGAKHEVARADTPMSEAGPNPRDPKVWWGATIRTLEDLMRRLDGERIAAIAVDGTSGTLLPVDKAGNPLGNALMYNDVVTTPEAIADIAAHAPETSAAHGPTSGLLKVVRLQDTKGTQKVIHQADWIAGCLSGRFDVSDENNALKTGYDPIERRWPDWLDRTAARRALLPEVAEPGSVIGEITREAAAFLGISPRAVIAAGTTDGCASFLATGAEEPGDAVTALGSTLVLKMLSDKPLFAPEYGLYSHRIGDRWLAGGASNSGGAVLAKYFSPEQMRTLSTEINPDAPLGYDYYPLATEGERFPINDPELQPRLEPRPLKDAQFLQALLEGVTAVEVLGYQRLKELGAPELRSLRTVGGGAQNPTWTAIRQRVLPVPFLAPASQDAAAGTARLALAAARGAGLI</sequence>
<dbReference type="PIRSF" id="PIRSF000538">
    <property type="entry name" value="GlpK"/>
    <property type="match status" value="1"/>
</dbReference>
<protein>
    <submittedName>
        <fullName evidence="6">Carbohydrate kinase</fullName>
    </submittedName>
</protein>
<comment type="caution">
    <text evidence="6">The sequence shown here is derived from an EMBL/GenBank/DDBJ whole genome shotgun (WGS) entry which is preliminary data.</text>
</comment>
<dbReference type="Gene3D" id="3.30.420.40">
    <property type="match status" value="2"/>
</dbReference>
<name>A0A545U362_9PROT</name>
<dbReference type="GO" id="GO:0019150">
    <property type="term" value="F:D-ribulokinase activity"/>
    <property type="evidence" value="ECO:0007669"/>
    <property type="project" value="TreeGrafter"/>
</dbReference>
<keyword evidence="3 6" id="KW-0418">Kinase</keyword>
<dbReference type="InterPro" id="IPR043129">
    <property type="entry name" value="ATPase_NBD"/>
</dbReference>
<dbReference type="SUPFAM" id="SSF53067">
    <property type="entry name" value="Actin-like ATPase domain"/>
    <property type="match status" value="2"/>
</dbReference>
<dbReference type="Pfam" id="PF00370">
    <property type="entry name" value="FGGY_N"/>
    <property type="match status" value="1"/>
</dbReference>
<dbReference type="EMBL" id="VHSH01000001">
    <property type="protein sequence ID" value="TQV83910.1"/>
    <property type="molecule type" value="Genomic_DNA"/>
</dbReference>
<evidence type="ECO:0000259" key="5">
    <source>
        <dbReference type="Pfam" id="PF02782"/>
    </source>
</evidence>
<keyword evidence="7" id="KW-1185">Reference proteome</keyword>
<dbReference type="InterPro" id="IPR018485">
    <property type="entry name" value="FGGY_C"/>
</dbReference>
<evidence type="ECO:0000256" key="2">
    <source>
        <dbReference type="ARBA" id="ARBA00022679"/>
    </source>
</evidence>
<dbReference type="PANTHER" id="PTHR10196">
    <property type="entry name" value="SUGAR KINASE"/>
    <property type="match status" value="1"/>
</dbReference>
<reference evidence="6 7" key="1">
    <citation type="submission" date="2019-06" db="EMBL/GenBank/DDBJ databases">
        <title>Whole genome sequence for Rhodospirillaceae sp. R148.</title>
        <authorList>
            <person name="Wang G."/>
        </authorList>
    </citation>
    <scope>NUCLEOTIDE SEQUENCE [LARGE SCALE GENOMIC DNA]</scope>
    <source>
        <strain evidence="6 7">R148</strain>
    </source>
</reference>
<dbReference type="InterPro" id="IPR018484">
    <property type="entry name" value="FGGY_N"/>
</dbReference>
<evidence type="ECO:0000256" key="3">
    <source>
        <dbReference type="ARBA" id="ARBA00022777"/>
    </source>
</evidence>
<feature type="domain" description="Carbohydrate kinase FGGY N-terminal" evidence="4">
    <location>
        <begin position="11"/>
        <end position="235"/>
    </location>
</feature>
<dbReference type="AlphaFoldDB" id="A0A545U362"/>
<dbReference type="Proteomes" id="UP000315252">
    <property type="component" value="Unassembled WGS sequence"/>
</dbReference>
<dbReference type="GO" id="GO:0005997">
    <property type="term" value="P:xylulose metabolic process"/>
    <property type="evidence" value="ECO:0007669"/>
    <property type="project" value="TreeGrafter"/>
</dbReference>
<comment type="similarity">
    <text evidence="1">Belongs to the FGGY kinase family.</text>
</comment>
<evidence type="ECO:0000259" key="4">
    <source>
        <dbReference type="Pfam" id="PF00370"/>
    </source>
</evidence>
<proteinExistence type="inferred from homology"/>
<feature type="domain" description="Carbohydrate kinase FGGY C-terminal" evidence="5">
    <location>
        <begin position="250"/>
        <end position="424"/>
    </location>
</feature>
<dbReference type="GO" id="GO:0004856">
    <property type="term" value="F:D-xylulokinase activity"/>
    <property type="evidence" value="ECO:0007669"/>
    <property type="project" value="TreeGrafter"/>
</dbReference>
<dbReference type="PANTHER" id="PTHR10196:SF80">
    <property type="entry name" value="D-RIBULOSE KINASE"/>
    <property type="match status" value="1"/>
</dbReference>
<dbReference type="Pfam" id="PF02782">
    <property type="entry name" value="FGGY_C"/>
    <property type="match status" value="1"/>
</dbReference>
<organism evidence="6 7">
    <name type="scientific">Denitrobaculum tricleocarpae</name>
    <dbReference type="NCBI Taxonomy" id="2591009"/>
    <lineage>
        <taxon>Bacteria</taxon>
        <taxon>Pseudomonadati</taxon>
        <taxon>Pseudomonadota</taxon>
        <taxon>Alphaproteobacteria</taxon>
        <taxon>Rhodospirillales</taxon>
        <taxon>Rhodospirillaceae</taxon>
        <taxon>Denitrobaculum</taxon>
    </lineage>
</organism>
<gene>
    <name evidence="6" type="ORF">FKG95_00255</name>
</gene>